<keyword evidence="3" id="KW-1185">Reference proteome</keyword>
<keyword evidence="1" id="KW-0472">Membrane</keyword>
<organism evidence="2 3">
    <name type="scientific">Paraflavitalea soli</name>
    <dbReference type="NCBI Taxonomy" id="2315862"/>
    <lineage>
        <taxon>Bacteria</taxon>
        <taxon>Pseudomonadati</taxon>
        <taxon>Bacteroidota</taxon>
        <taxon>Chitinophagia</taxon>
        <taxon>Chitinophagales</taxon>
        <taxon>Chitinophagaceae</taxon>
        <taxon>Paraflavitalea</taxon>
    </lineage>
</organism>
<keyword evidence="1" id="KW-0812">Transmembrane</keyword>
<dbReference type="OrthoDB" id="655403at2"/>
<keyword evidence="1" id="KW-1133">Transmembrane helix</keyword>
<dbReference type="RefSeq" id="WP_119052990.1">
    <property type="nucleotide sequence ID" value="NZ_CP032157.1"/>
</dbReference>
<sequence>MLLYFYTEKQYEKNLFASMAAYLRDSTPVNNSSFADTEDSLLIRSVSLVHHLGERRIEVFGQHPVKGITAKYVQPVSIDLMTGQGACGSYAYVLGRLLQEMNMEVRLPQMTVANQNAGHILVEAKASYGWVVLDASYSTVFRKQNGQLASFADVQSDWAYYQKQVPPNYDMAYRYEGVRYTNWDKVPLLMPLLKNVMYWTMGKEKTDGYSLRTLGLKKYNVLFNITLGAYLLVMLFSINVYIKAKRKATAARVKAFTHDNRSTALPA</sequence>
<dbReference type="KEGG" id="pseg:D3H65_25420"/>
<proteinExistence type="predicted"/>
<evidence type="ECO:0008006" key="4">
    <source>
        <dbReference type="Google" id="ProtNLM"/>
    </source>
</evidence>
<evidence type="ECO:0000313" key="2">
    <source>
        <dbReference type="EMBL" id="AXY77114.1"/>
    </source>
</evidence>
<accession>A0A3B7MRF1</accession>
<evidence type="ECO:0000313" key="3">
    <source>
        <dbReference type="Proteomes" id="UP000263900"/>
    </source>
</evidence>
<dbReference type="Proteomes" id="UP000263900">
    <property type="component" value="Chromosome"/>
</dbReference>
<dbReference type="EMBL" id="CP032157">
    <property type="protein sequence ID" value="AXY77114.1"/>
    <property type="molecule type" value="Genomic_DNA"/>
</dbReference>
<gene>
    <name evidence="2" type="ORF">D3H65_25420</name>
</gene>
<protein>
    <recommendedName>
        <fullName evidence="4">Transglutaminase domain-containing protein</fullName>
    </recommendedName>
</protein>
<evidence type="ECO:0000256" key="1">
    <source>
        <dbReference type="SAM" id="Phobius"/>
    </source>
</evidence>
<reference evidence="2 3" key="1">
    <citation type="submission" date="2018-09" db="EMBL/GenBank/DDBJ databases">
        <title>Genome sequencing of strain 6GH32-13.</title>
        <authorList>
            <person name="Weon H.-Y."/>
            <person name="Heo J."/>
            <person name="Kwon S.-W."/>
        </authorList>
    </citation>
    <scope>NUCLEOTIDE SEQUENCE [LARGE SCALE GENOMIC DNA]</scope>
    <source>
        <strain evidence="2 3">5GH32-13</strain>
    </source>
</reference>
<name>A0A3B7MRF1_9BACT</name>
<dbReference type="AlphaFoldDB" id="A0A3B7MRF1"/>
<feature type="transmembrane region" description="Helical" evidence="1">
    <location>
        <begin position="221"/>
        <end position="242"/>
    </location>
</feature>